<evidence type="ECO:0000313" key="2">
    <source>
        <dbReference type="Proteomes" id="UP001515100"/>
    </source>
</evidence>
<dbReference type="SUPFAM" id="SSF53474">
    <property type="entry name" value="alpha/beta-Hydrolases"/>
    <property type="match status" value="1"/>
</dbReference>
<dbReference type="EMBL" id="SDPP02000002">
    <property type="protein sequence ID" value="KAA1378464.1"/>
    <property type="molecule type" value="Genomic_DNA"/>
</dbReference>
<organism evidence="1 2">
    <name type="scientific">Aeromicrobium fastidiosum</name>
    <dbReference type="NCBI Taxonomy" id="52699"/>
    <lineage>
        <taxon>Bacteria</taxon>
        <taxon>Bacillati</taxon>
        <taxon>Actinomycetota</taxon>
        <taxon>Actinomycetes</taxon>
        <taxon>Propionibacteriales</taxon>
        <taxon>Nocardioidaceae</taxon>
        <taxon>Aeromicrobium</taxon>
    </lineage>
</organism>
<dbReference type="PANTHER" id="PTHR34853">
    <property type="match status" value="1"/>
</dbReference>
<sequence length="324" mass="34364">MVEATGLVLVPSGPTPDGGWPLVVYGHMTTGAADRCAPTRGTPGHPELRRMQQGDDLARRLLSAGVAVARPDYEGLGSAGGHPYLRGESLGRSMIDMVAATRQLIPLNGDWVASGHSEGAVAALNVADRRQKLIPGMHLRGVHAITPVTQMDALIRLLRPLPVAAQPLTGPLVALAALIIKGQAVEDPAIEELALGGGLAPRAAALWDHLETRCLEELGKSDSWGGLAPSQLLGSRGEQLMGAVVDKLVADDVRRLSLRHVPVRIDEGLVDAVAPLVFTEQLVRTYRSQGITVTHRRWVAGHSATNSDAHSVPSASQWIVARLR</sequence>
<comment type="caution">
    <text evidence="1">The sequence shown here is derived from an EMBL/GenBank/DDBJ whole genome shotgun (WGS) entry which is preliminary data.</text>
</comment>
<dbReference type="Proteomes" id="UP001515100">
    <property type="component" value="Unassembled WGS sequence"/>
</dbReference>
<dbReference type="PANTHER" id="PTHR34853:SF1">
    <property type="entry name" value="LIPASE 5"/>
    <property type="match status" value="1"/>
</dbReference>
<dbReference type="Pfam" id="PF03583">
    <property type="entry name" value="LIP"/>
    <property type="match status" value="1"/>
</dbReference>
<dbReference type="RefSeq" id="WP_129182606.1">
    <property type="nucleotide sequence ID" value="NZ_JBHSAH010000001.1"/>
</dbReference>
<name>A0A641AMG3_9ACTN</name>
<dbReference type="InterPro" id="IPR005152">
    <property type="entry name" value="Lipase_secreted"/>
</dbReference>
<dbReference type="InterPro" id="IPR029058">
    <property type="entry name" value="AB_hydrolase_fold"/>
</dbReference>
<reference evidence="1" key="1">
    <citation type="submission" date="2019-09" db="EMBL/GenBank/DDBJ databases">
        <authorList>
            <person name="Li J."/>
        </authorList>
    </citation>
    <scope>NUCLEOTIDE SEQUENCE [LARGE SCALE GENOMIC DNA]</scope>
    <source>
        <strain evidence="1">NRBC 14897</strain>
    </source>
</reference>
<gene>
    <name evidence="1" type="ORF">ESP62_008910</name>
</gene>
<dbReference type="PIRSF" id="PIRSF029171">
    <property type="entry name" value="Esterase_LipA"/>
    <property type="match status" value="1"/>
</dbReference>
<dbReference type="GO" id="GO:0016042">
    <property type="term" value="P:lipid catabolic process"/>
    <property type="evidence" value="ECO:0007669"/>
    <property type="project" value="InterPro"/>
</dbReference>
<accession>A0A641AMG3</accession>
<keyword evidence="2" id="KW-1185">Reference proteome</keyword>
<dbReference type="AlphaFoldDB" id="A0A641AMG3"/>
<proteinExistence type="predicted"/>
<dbReference type="GO" id="GO:0004806">
    <property type="term" value="F:triacylglycerol lipase activity"/>
    <property type="evidence" value="ECO:0007669"/>
    <property type="project" value="InterPro"/>
</dbReference>
<evidence type="ECO:0000313" key="1">
    <source>
        <dbReference type="EMBL" id="KAA1378464.1"/>
    </source>
</evidence>
<dbReference type="Gene3D" id="3.40.50.1820">
    <property type="entry name" value="alpha/beta hydrolase"/>
    <property type="match status" value="1"/>
</dbReference>
<protein>
    <submittedName>
        <fullName evidence="1">Lipase</fullName>
    </submittedName>
</protein>